<accession>A0ACC1KCD4</accession>
<reference evidence="1" key="1">
    <citation type="submission" date="2022-07" db="EMBL/GenBank/DDBJ databases">
        <title>Phylogenomic reconstructions and comparative analyses of Kickxellomycotina fungi.</title>
        <authorList>
            <person name="Reynolds N.K."/>
            <person name="Stajich J.E."/>
            <person name="Barry K."/>
            <person name="Grigoriev I.V."/>
            <person name="Crous P."/>
            <person name="Smith M.E."/>
        </authorList>
    </citation>
    <scope>NUCLEOTIDE SEQUENCE</scope>
    <source>
        <strain evidence="1">BCRC 34191</strain>
    </source>
</reference>
<evidence type="ECO:0000313" key="1">
    <source>
        <dbReference type="EMBL" id="KAJ2782684.1"/>
    </source>
</evidence>
<gene>
    <name evidence="1" type="ORF">GGI18_003597</name>
</gene>
<comment type="caution">
    <text evidence="1">The sequence shown here is derived from an EMBL/GenBank/DDBJ whole genome shotgun (WGS) entry which is preliminary data.</text>
</comment>
<organism evidence="1 2">
    <name type="scientific">Coemansia linderi</name>
    <dbReference type="NCBI Taxonomy" id="2663919"/>
    <lineage>
        <taxon>Eukaryota</taxon>
        <taxon>Fungi</taxon>
        <taxon>Fungi incertae sedis</taxon>
        <taxon>Zoopagomycota</taxon>
        <taxon>Kickxellomycotina</taxon>
        <taxon>Kickxellomycetes</taxon>
        <taxon>Kickxellales</taxon>
        <taxon>Kickxellaceae</taxon>
        <taxon>Coemansia</taxon>
    </lineage>
</organism>
<proteinExistence type="predicted"/>
<evidence type="ECO:0000313" key="2">
    <source>
        <dbReference type="Proteomes" id="UP001140066"/>
    </source>
</evidence>
<keyword evidence="2" id="KW-1185">Reference proteome</keyword>
<sequence>MSLSAQQHHHEQRTPMSDAHEMLEPVLAALAGEAMKVAAEAKSALDSGKTTKASTRSNTKLSVSMKSLEDDGSERHHAASEAKGVSSRNSGTSAGLFEGVVVKELTLSLLVQALAVEGLGM</sequence>
<name>A0ACC1KCD4_9FUNG</name>
<protein>
    <submittedName>
        <fullName evidence="1">Uncharacterized protein</fullName>
    </submittedName>
</protein>
<dbReference type="Proteomes" id="UP001140066">
    <property type="component" value="Unassembled WGS sequence"/>
</dbReference>
<dbReference type="EMBL" id="JANBUK010001303">
    <property type="protein sequence ID" value="KAJ2782684.1"/>
    <property type="molecule type" value="Genomic_DNA"/>
</dbReference>